<evidence type="ECO:0000259" key="6">
    <source>
        <dbReference type="Pfam" id="PF01276"/>
    </source>
</evidence>
<name>A0A0H3LA20_PANAA</name>
<feature type="domain" description="Orn/Lys/Arg decarboxylase C-terminal" evidence="7">
    <location>
        <begin position="416"/>
        <end position="445"/>
    </location>
</feature>
<proteinExistence type="inferred from homology"/>
<keyword evidence="4" id="KW-0663">Pyridoxal phosphate</keyword>
<keyword evidence="3" id="KW-0210">Decarboxylase</keyword>
<dbReference type="Pfam" id="PF01276">
    <property type="entry name" value="OKR_DC_1"/>
    <property type="match status" value="1"/>
</dbReference>
<evidence type="ECO:0000256" key="3">
    <source>
        <dbReference type="ARBA" id="ARBA00022793"/>
    </source>
</evidence>
<dbReference type="PANTHER" id="PTHR43277:SF4">
    <property type="entry name" value="ARGININE DECARBOXYLASE"/>
    <property type="match status" value="1"/>
</dbReference>
<organism evidence="8 9">
    <name type="scientific">Pantoea ananatis (strain AJ13355)</name>
    <dbReference type="NCBI Taxonomy" id="932677"/>
    <lineage>
        <taxon>Bacteria</taxon>
        <taxon>Pseudomonadati</taxon>
        <taxon>Pseudomonadota</taxon>
        <taxon>Gammaproteobacteria</taxon>
        <taxon>Enterobacterales</taxon>
        <taxon>Erwiniaceae</taxon>
        <taxon>Pantoea</taxon>
    </lineage>
</organism>
<dbReference type="Gene3D" id="3.90.105.10">
    <property type="entry name" value="Molybdopterin biosynthesis moea protein, domain 2"/>
    <property type="match status" value="1"/>
</dbReference>
<accession>A0A0H3LA20</accession>
<dbReference type="PANTHER" id="PTHR43277">
    <property type="entry name" value="ARGININE DECARBOXYLASE"/>
    <property type="match status" value="1"/>
</dbReference>
<protein>
    <submittedName>
        <fullName evidence="8">Arginine/lysine/ornithine decarboxylases [amino acid transport and metabolism]</fullName>
    </submittedName>
</protein>
<dbReference type="InterPro" id="IPR015421">
    <property type="entry name" value="PyrdxlP-dep_Trfase_major"/>
</dbReference>
<dbReference type="HOGENOM" id="CLU_025925_2_1_6"/>
<dbReference type="InterPro" id="IPR015424">
    <property type="entry name" value="PyrdxlP-dep_Trfase"/>
</dbReference>
<dbReference type="PATRIC" id="fig|932677.3.peg.4239"/>
<dbReference type="Pfam" id="PF03711">
    <property type="entry name" value="OKR_DC_1_C"/>
    <property type="match status" value="1"/>
</dbReference>
<dbReference type="EMBL" id="AP012032">
    <property type="protein sequence ID" value="BAK13760.1"/>
    <property type="molecule type" value="Genomic_DNA"/>
</dbReference>
<feature type="domain" description="Orn/Lys/Arg decarboxylases family 1 pyridoxal-P attachment site" evidence="6">
    <location>
        <begin position="64"/>
        <end position="394"/>
    </location>
</feature>
<keyword evidence="5" id="KW-0456">Lyase</keyword>
<gene>
    <name evidence="8" type="ordered locus">PAJ_3681</name>
</gene>
<dbReference type="AlphaFoldDB" id="A0A0H3LA20"/>
<sequence length="463" mass="51990">MNMNARVINMTGSTPVLTRLKYLRERKFFSFHALPISSYGNSDIIGGSNSELTEYIESSVTGELFDSFFFPSGIISESQKLTAGLYNADHSFYITGGTSTANQIAISALYEKGERILVDKNCHQSVHFHTRSIGAEIHYICPDLRTEYEEMSAWSYEHLERTLLTLQESGRACDMVILTAQSYEGVIYDIPGVLARLLAAGITTRKFFIDEAWGSLNYFSEDIRPFTAMNTDSLRQKYPDLEVICTHSAHKSLFCLRQASLIHCRGTDNLAERVETAKYRIHTTSPSYPIIASLDNAQAIMSEHGNALAMHSRSLVDRFVNGISSLKNLGSEAVSRQIFNSHWHVHYDPTKVILDVSSIGTGAEIKQRLCEENIYVKRVINNFLLFNFHIGINEQAVSALLSALDKICQEKMVQPDSENEISDKFIIPYPPGVPLVFPGEVIDEVIKSKIEKYRKNGFIIIAA</sequence>
<dbReference type="InterPro" id="IPR052357">
    <property type="entry name" value="Orn_Lys_Arg_decarboxylase-I"/>
</dbReference>
<evidence type="ECO:0000256" key="5">
    <source>
        <dbReference type="ARBA" id="ARBA00023239"/>
    </source>
</evidence>
<dbReference type="KEGG" id="paj:PAJ_3681"/>
<dbReference type="InterPro" id="IPR008286">
    <property type="entry name" value="Prn/Lys/Arg_de-COase_C"/>
</dbReference>
<dbReference type="Proteomes" id="UP000006690">
    <property type="component" value="Chromosome"/>
</dbReference>
<evidence type="ECO:0000256" key="2">
    <source>
        <dbReference type="ARBA" id="ARBA00010671"/>
    </source>
</evidence>
<dbReference type="InterPro" id="IPR000310">
    <property type="entry name" value="Orn/Lys/Arg_deCO2ase_major_dom"/>
</dbReference>
<comment type="cofactor">
    <cofactor evidence="1">
        <name>pyridoxal 5'-phosphate</name>
        <dbReference type="ChEBI" id="CHEBI:597326"/>
    </cofactor>
</comment>
<evidence type="ECO:0000313" key="8">
    <source>
        <dbReference type="EMBL" id="BAK13760.1"/>
    </source>
</evidence>
<dbReference type="eggNOG" id="COG1982">
    <property type="taxonomic scope" value="Bacteria"/>
</dbReference>
<evidence type="ECO:0000259" key="7">
    <source>
        <dbReference type="Pfam" id="PF03711"/>
    </source>
</evidence>
<reference evidence="9" key="1">
    <citation type="journal article" date="2012" name="Appl. Microbiol. Biotechnol.">
        <title>The complete genome sequence of Pantoea ananatis AJ13355, an organism with great biotechnological potential.</title>
        <authorList>
            <person name="Hara Y."/>
            <person name="Kadotani N."/>
            <person name="Izui H."/>
            <person name="Katashkina J.I."/>
            <person name="Kuvaeva T.M."/>
            <person name="Andreeva I.G."/>
            <person name="Golubeva L.I."/>
            <person name="Malko D.B."/>
            <person name="Makeev V.J."/>
            <person name="Mashko S.V."/>
            <person name="Kozlov Y.I."/>
        </authorList>
    </citation>
    <scope>NUCLEOTIDE SEQUENCE [LARGE SCALE GENOMIC DNA]</scope>
    <source>
        <strain evidence="9">AJ13355</strain>
    </source>
</reference>
<evidence type="ECO:0000256" key="4">
    <source>
        <dbReference type="ARBA" id="ARBA00022898"/>
    </source>
</evidence>
<evidence type="ECO:0000313" key="9">
    <source>
        <dbReference type="Proteomes" id="UP000006690"/>
    </source>
</evidence>
<dbReference type="GO" id="GO:0016831">
    <property type="term" value="F:carboxy-lyase activity"/>
    <property type="evidence" value="ECO:0007669"/>
    <property type="project" value="UniProtKB-KW"/>
</dbReference>
<comment type="similarity">
    <text evidence="2">Belongs to the Orn/Lys/Arg decarboxylase class-I family.</text>
</comment>
<dbReference type="SUPFAM" id="SSF53383">
    <property type="entry name" value="PLP-dependent transferases"/>
    <property type="match status" value="1"/>
</dbReference>
<evidence type="ECO:0000256" key="1">
    <source>
        <dbReference type="ARBA" id="ARBA00001933"/>
    </source>
</evidence>
<dbReference type="Gene3D" id="3.40.640.10">
    <property type="entry name" value="Type I PLP-dependent aspartate aminotransferase-like (Major domain)"/>
    <property type="match status" value="1"/>
</dbReference>